<evidence type="ECO:0000259" key="2">
    <source>
        <dbReference type="PROSITE" id="PS50835"/>
    </source>
</evidence>
<evidence type="ECO:0000313" key="4">
    <source>
        <dbReference type="Proteomes" id="UP001497623"/>
    </source>
</evidence>
<dbReference type="GO" id="GO:0032589">
    <property type="term" value="C:neuron projection membrane"/>
    <property type="evidence" value="ECO:0007669"/>
    <property type="project" value="TreeGrafter"/>
</dbReference>
<evidence type="ECO:0000313" key="3">
    <source>
        <dbReference type="EMBL" id="CAL4137202.1"/>
    </source>
</evidence>
<dbReference type="Gene3D" id="2.60.40.10">
    <property type="entry name" value="Immunoglobulins"/>
    <property type="match status" value="2"/>
</dbReference>
<name>A0AAV2RRW7_MEGNR</name>
<dbReference type="SUPFAM" id="SSF48726">
    <property type="entry name" value="Immunoglobulin"/>
    <property type="match status" value="2"/>
</dbReference>
<dbReference type="FunFam" id="2.60.40.10:FF:000129">
    <property type="entry name" value="CLUMA_CG018772, isoform A"/>
    <property type="match status" value="1"/>
</dbReference>
<keyword evidence="1" id="KW-1133">Transmembrane helix</keyword>
<gene>
    <name evidence="3" type="ORF">MNOR_LOCUS27952</name>
</gene>
<keyword evidence="1" id="KW-0472">Membrane</keyword>
<feature type="domain" description="Ig-like" evidence="2">
    <location>
        <begin position="199"/>
        <end position="269"/>
    </location>
</feature>
<dbReference type="PANTHER" id="PTHR23279">
    <property type="entry name" value="DEFECTIVE PROBOSCIS EXTENSION RESPONSE DPR -RELATED"/>
    <property type="match status" value="1"/>
</dbReference>
<dbReference type="InterPro" id="IPR003598">
    <property type="entry name" value="Ig_sub2"/>
</dbReference>
<dbReference type="PANTHER" id="PTHR23279:SF36">
    <property type="entry name" value="DEFECTIVE PROBOSCIS EXTENSION RESPONSE 9, ISOFORM A"/>
    <property type="match status" value="1"/>
</dbReference>
<comment type="caution">
    <text evidence="3">The sequence shown here is derived from an EMBL/GenBank/DDBJ whole genome shotgun (WGS) entry which is preliminary data.</text>
</comment>
<sequence length="330" mass="37066">MTNKSCLKVKTFLGWLRVVANSSQEKEGSSKTSQDLHKLFTESAITEVVSRQAQMAEYVTTIPYMLTTLADDQPRFDLVVSANVTVLLGRMASLRCRVINKANYTVSWIRHRDLHLLTVEHYTYTSDQRFQAMYEASTKDWLLLVSSVQRRDRGVYECQIGTTPPRGHFIYMEVVEIRCTAMRNAVINICMVPTLYSRCSMVSLAEPKGQPRWHPRGFEITYASSRGGVSIITESAEETKSVLLIQRAKANDSGTYTCVPRGAKNASISVHVLTGEQHAAIQGGADITATPTFLALGFIIINTILLLQNHSIRQNHSIHHYHTRKKTSKS</sequence>
<reference evidence="3 4" key="1">
    <citation type="submission" date="2024-05" db="EMBL/GenBank/DDBJ databases">
        <authorList>
            <person name="Wallberg A."/>
        </authorList>
    </citation>
    <scope>NUCLEOTIDE SEQUENCE [LARGE SCALE GENOMIC DNA]</scope>
</reference>
<dbReference type="Proteomes" id="UP001497623">
    <property type="component" value="Unassembled WGS sequence"/>
</dbReference>
<dbReference type="InterPro" id="IPR013783">
    <property type="entry name" value="Ig-like_fold"/>
</dbReference>
<proteinExistence type="predicted"/>
<protein>
    <recommendedName>
        <fullName evidence="2">Ig-like domain-containing protein</fullName>
    </recommendedName>
</protein>
<dbReference type="InterPro" id="IPR037448">
    <property type="entry name" value="Zig-8"/>
</dbReference>
<dbReference type="InterPro" id="IPR013106">
    <property type="entry name" value="Ig_V-set"/>
</dbReference>
<feature type="non-terminal residue" evidence="3">
    <location>
        <position position="330"/>
    </location>
</feature>
<dbReference type="InterPro" id="IPR036179">
    <property type="entry name" value="Ig-like_dom_sf"/>
</dbReference>
<feature type="domain" description="Ig-like" evidence="2">
    <location>
        <begin position="74"/>
        <end position="160"/>
    </location>
</feature>
<dbReference type="AlphaFoldDB" id="A0AAV2RRW7"/>
<dbReference type="GO" id="GO:0050808">
    <property type="term" value="P:synapse organization"/>
    <property type="evidence" value="ECO:0007669"/>
    <property type="project" value="TreeGrafter"/>
</dbReference>
<dbReference type="SMART" id="SM00408">
    <property type="entry name" value="IGc2"/>
    <property type="match status" value="2"/>
</dbReference>
<dbReference type="InterPro" id="IPR007110">
    <property type="entry name" value="Ig-like_dom"/>
</dbReference>
<keyword evidence="4" id="KW-1185">Reference proteome</keyword>
<accession>A0AAV2RRW7</accession>
<dbReference type="SMART" id="SM00406">
    <property type="entry name" value="IGv"/>
    <property type="match status" value="2"/>
</dbReference>
<dbReference type="PROSITE" id="PS50835">
    <property type="entry name" value="IG_LIKE"/>
    <property type="match status" value="2"/>
</dbReference>
<feature type="transmembrane region" description="Helical" evidence="1">
    <location>
        <begin position="287"/>
        <end position="307"/>
    </location>
</feature>
<keyword evidence="1" id="KW-0812">Transmembrane</keyword>
<dbReference type="Pfam" id="PF07686">
    <property type="entry name" value="V-set"/>
    <property type="match status" value="1"/>
</dbReference>
<dbReference type="EMBL" id="CAXKWB010030136">
    <property type="protein sequence ID" value="CAL4137202.1"/>
    <property type="molecule type" value="Genomic_DNA"/>
</dbReference>
<dbReference type="InterPro" id="IPR003599">
    <property type="entry name" value="Ig_sub"/>
</dbReference>
<organism evidence="3 4">
    <name type="scientific">Meganyctiphanes norvegica</name>
    <name type="common">Northern krill</name>
    <name type="synonym">Thysanopoda norvegica</name>
    <dbReference type="NCBI Taxonomy" id="48144"/>
    <lineage>
        <taxon>Eukaryota</taxon>
        <taxon>Metazoa</taxon>
        <taxon>Ecdysozoa</taxon>
        <taxon>Arthropoda</taxon>
        <taxon>Crustacea</taxon>
        <taxon>Multicrustacea</taxon>
        <taxon>Malacostraca</taxon>
        <taxon>Eumalacostraca</taxon>
        <taxon>Eucarida</taxon>
        <taxon>Euphausiacea</taxon>
        <taxon>Euphausiidae</taxon>
        <taxon>Meganyctiphanes</taxon>
    </lineage>
</organism>
<dbReference type="SMART" id="SM00409">
    <property type="entry name" value="IG"/>
    <property type="match status" value="2"/>
</dbReference>
<evidence type="ECO:0000256" key="1">
    <source>
        <dbReference type="SAM" id="Phobius"/>
    </source>
</evidence>